<proteinExistence type="predicted"/>
<gene>
    <name evidence="1" type="ORF">PR002_g28155</name>
</gene>
<evidence type="ECO:0000313" key="1">
    <source>
        <dbReference type="EMBL" id="KAE8967138.1"/>
    </source>
</evidence>
<sequence>MFYHLNRPQHTQLDVVEFLQGAKYAIKTTRTAMYSREFADFLVRERAAPGAFEPDCDAAKMLQQTLDPISYAAFKDFVLEYESIGAGSVVKEIEVHSAHLESVQYERVPKRSTTNSSGAKVLGVPVHE</sequence>
<organism evidence="1 2">
    <name type="scientific">Phytophthora rubi</name>
    <dbReference type="NCBI Taxonomy" id="129364"/>
    <lineage>
        <taxon>Eukaryota</taxon>
        <taxon>Sar</taxon>
        <taxon>Stramenopiles</taxon>
        <taxon>Oomycota</taxon>
        <taxon>Peronosporomycetes</taxon>
        <taxon>Peronosporales</taxon>
        <taxon>Peronosporaceae</taxon>
        <taxon>Phytophthora</taxon>
    </lineage>
</organism>
<evidence type="ECO:0000313" key="2">
    <source>
        <dbReference type="Proteomes" id="UP000435112"/>
    </source>
</evidence>
<name>A0A6A3HEV4_9STRA</name>
<accession>A0A6A3HEV4</accession>
<dbReference type="EMBL" id="QXFU01004772">
    <property type="protein sequence ID" value="KAE8967138.1"/>
    <property type="molecule type" value="Genomic_DNA"/>
</dbReference>
<dbReference type="OrthoDB" id="115153at2759"/>
<dbReference type="Proteomes" id="UP000435112">
    <property type="component" value="Unassembled WGS sequence"/>
</dbReference>
<dbReference type="AlphaFoldDB" id="A0A6A3HEV4"/>
<protein>
    <submittedName>
        <fullName evidence="1">Uncharacterized protein</fullName>
    </submittedName>
</protein>
<comment type="caution">
    <text evidence="1">The sequence shown here is derived from an EMBL/GenBank/DDBJ whole genome shotgun (WGS) entry which is preliminary data.</text>
</comment>
<reference evidence="1 2" key="1">
    <citation type="submission" date="2018-09" db="EMBL/GenBank/DDBJ databases">
        <title>Genomic investigation of the strawberry pathogen Phytophthora fragariae indicates pathogenicity is determined by transcriptional variation in three key races.</title>
        <authorList>
            <person name="Adams T.M."/>
            <person name="Armitage A.D."/>
            <person name="Sobczyk M.K."/>
            <person name="Bates H.J."/>
            <person name="Dunwell J.M."/>
            <person name="Nellist C.F."/>
            <person name="Harrison R.J."/>
        </authorList>
    </citation>
    <scope>NUCLEOTIDE SEQUENCE [LARGE SCALE GENOMIC DNA]</scope>
    <source>
        <strain evidence="1 2">SCRP324</strain>
    </source>
</reference>